<dbReference type="HOGENOM" id="CLU_2992150_0_0_11"/>
<proteinExistence type="predicted"/>
<accession>J7LFC1</accession>
<dbReference type="KEGG" id="nal:B005_0487"/>
<reference evidence="2" key="2">
    <citation type="submission" date="2012-08" db="EMBL/GenBank/DDBJ databases">
        <title>Whole-genome sequence of Nocardiopsis alba strain ATCC BAA-2165 associated with honeybees.</title>
        <authorList>
            <person name="Qiao J."/>
            <person name="Chen L."/>
            <person name="Li Y."/>
            <person name="Wang J."/>
            <person name="Zhang W."/>
            <person name="Chen S."/>
        </authorList>
    </citation>
    <scope>NUCLEOTIDE SEQUENCE [LARGE SCALE GENOMIC DNA]</scope>
    <source>
        <strain evidence="2">ATCC BAA-2165 / BE74</strain>
    </source>
</reference>
<sequence length="57" mass="6422">MESLSARPWCVRGAWGEAEGYGATLGRSSMGRVRVGVWDERPDMTRSGPRVPWEKKE</sequence>
<dbReference type="AlphaFoldDB" id="J7LFC1"/>
<reference evidence="1 2" key="1">
    <citation type="journal article" date="2012" name="J. Bacteriol.">
        <title>Whole-Genome Sequence of Nocardiopsis alba Strain ATCC BAA-2165, Associated with Honeybees.</title>
        <authorList>
            <person name="Qiao J."/>
            <person name="Chen L."/>
            <person name="Li Y."/>
            <person name="Wang J."/>
            <person name="Zhang W."/>
            <person name="Chen S."/>
        </authorList>
    </citation>
    <scope>NUCLEOTIDE SEQUENCE [LARGE SCALE GENOMIC DNA]</scope>
    <source>
        <strain evidence="2">ATCC BAA-2165 / BE74</strain>
    </source>
</reference>
<organism evidence="1 2">
    <name type="scientific">Nocardiopsis alba (strain ATCC BAA-2165 / BE74)</name>
    <dbReference type="NCBI Taxonomy" id="1205910"/>
    <lineage>
        <taxon>Bacteria</taxon>
        <taxon>Bacillati</taxon>
        <taxon>Actinomycetota</taxon>
        <taxon>Actinomycetes</taxon>
        <taxon>Streptosporangiales</taxon>
        <taxon>Nocardiopsidaceae</taxon>
        <taxon>Nocardiopsis</taxon>
    </lineage>
</organism>
<name>J7LFC1_NOCAA</name>
<gene>
    <name evidence="1" type="ordered locus">B005_0487</name>
</gene>
<evidence type="ECO:0000313" key="1">
    <source>
        <dbReference type="EMBL" id="AFR09262.1"/>
    </source>
</evidence>
<dbReference type="STRING" id="1205910.B005_0487"/>
<dbReference type="EMBL" id="CP003788">
    <property type="protein sequence ID" value="AFR09262.1"/>
    <property type="molecule type" value="Genomic_DNA"/>
</dbReference>
<protein>
    <submittedName>
        <fullName evidence="1">Uncharacterized protein</fullName>
    </submittedName>
</protein>
<evidence type="ECO:0000313" key="2">
    <source>
        <dbReference type="Proteomes" id="UP000003779"/>
    </source>
</evidence>
<dbReference type="Proteomes" id="UP000003779">
    <property type="component" value="Chromosome"/>
</dbReference>